<keyword evidence="12" id="KW-0407">Ion channel</keyword>
<dbReference type="OrthoDB" id="6376023at2759"/>
<dbReference type="GO" id="GO:0050906">
    <property type="term" value="P:detection of stimulus involved in sensory perception"/>
    <property type="evidence" value="ECO:0007669"/>
    <property type="project" value="UniProtKB-ARBA"/>
</dbReference>
<gene>
    <name evidence="16" type="primary">LOC108670417</name>
</gene>
<evidence type="ECO:0000256" key="13">
    <source>
        <dbReference type="SAM" id="Phobius"/>
    </source>
</evidence>
<evidence type="ECO:0000256" key="3">
    <source>
        <dbReference type="ARBA" id="ARBA00022448"/>
    </source>
</evidence>
<sequence>MRRATRWRNGQGFSRRVDLFPEHHADCQGHRFRAVSLDYPPFLDYIRRGKNEPVQQLDSVDVRIIDTIAAQLNFTYAIYEPVDCQWGYQQANGSWTGVIGTVGRYEADFSLNVLITGQREEVVDFTVGYHREPLTFAMGKPKVSSVGRSTLLPLPQWLSLVRPYTPVIWAAVILTVLGAVFVQWVLMVTSDKVGLSDAVFQDYQAGERSEFAAYRQRTRALATSKKRSALVATGLVVRGILRQDMNMPRRPAEQIFLGVWLIVSFVLTIIYVSYLTAFLTVPTLSPTVKDLDELSRSHFSWGLQDLGAADYQLFKSSEVPLYKRIFQSLKVCSTMKSCLQQTIDENFAFISWLTYLRDAIAVDFTDRNGDAKVILARDSFAPAELGFSLTRNSRLKAHMDVVMRRLMEGGLVQKWLSEFIQMHAQLGKQKALQADLALVGGDPKRLVDTDGTAQALSMYHLQGVFMVYLLCLVFAVLAFGLEHALKKQRKNL</sequence>
<accession>A0A979FIF9</accession>
<keyword evidence="3" id="KW-0813">Transport</keyword>
<feature type="transmembrane region" description="Helical" evidence="13">
    <location>
        <begin position="459"/>
        <end position="481"/>
    </location>
</feature>
<keyword evidence="10" id="KW-0325">Glycoprotein</keyword>
<evidence type="ECO:0000256" key="11">
    <source>
        <dbReference type="ARBA" id="ARBA00023286"/>
    </source>
</evidence>
<dbReference type="AlphaFoldDB" id="A0A979FIF9"/>
<feature type="transmembrane region" description="Helical" evidence="13">
    <location>
        <begin position="255"/>
        <end position="279"/>
    </location>
</feature>
<dbReference type="KEGG" id="hazt:108670417"/>
<evidence type="ECO:0000313" key="15">
    <source>
        <dbReference type="Proteomes" id="UP000694843"/>
    </source>
</evidence>
<evidence type="ECO:0000256" key="8">
    <source>
        <dbReference type="ARBA" id="ARBA00023136"/>
    </source>
</evidence>
<dbReference type="Gene3D" id="3.40.190.10">
    <property type="entry name" value="Periplasmic binding protein-like II"/>
    <property type="match status" value="1"/>
</dbReference>
<evidence type="ECO:0000256" key="1">
    <source>
        <dbReference type="ARBA" id="ARBA00004651"/>
    </source>
</evidence>
<keyword evidence="7" id="KW-0406">Ion transport</keyword>
<dbReference type="PANTHER" id="PTHR42643">
    <property type="entry name" value="IONOTROPIC RECEPTOR 20A-RELATED"/>
    <property type="match status" value="1"/>
</dbReference>
<evidence type="ECO:0000259" key="14">
    <source>
        <dbReference type="SMART" id="SM00918"/>
    </source>
</evidence>
<dbReference type="Pfam" id="PF10613">
    <property type="entry name" value="Lig_chan-Glu_bd"/>
    <property type="match status" value="1"/>
</dbReference>
<dbReference type="Pfam" id="PF00060">
    <property type="entry name" value="Lig_chan"/>
    <property type="match status" value="1"/>
</dbReference>
<evidence type="ECO:0000256" key="4">
    <source>
        <dbReference type="ARBA" id="ARBA00022475"/>
    </source>
</evidence>
<keyword evidence="5 13" id="KW-0812">Transmembrane</keyword>
<keyword evidence="11" id="KW-1071">Ligand-gated ion channel</keyword>
<reference evidence="16" key="1">
    <citation type="submission" date="2025-08" db="UniProtKB">
        <authorList>
            <consortium name="RefSeq"/>
        </authorList>
    </citation>
    <scope>IDENTIFICATION</scope>
    <source>
        <tissue evidence="16">Whole organism</tissue>
    </source>
</reference>
<dbReference type="OMA" id="EHASITN"/>
<dbReference type="InterPro" id="IPR052192">
    <property type="entry name" value="Insect_Ionotropic_Sensory_Rcpt"/>
</dbReference>
<keyword evidence="15" id="KW-1185">Reference proteome</keyword>
<feature type="domain" description="Ionotropic glutamate receptor L-glutamate and glycine-binding" evidence="14">
    <location>
        <begin position="41"/>
        <end position="104"/>
    </location>
</feature>
<organism evidence="15 16">
    <name type="scientific">Hyalella azteca</name>
    <name type="common">Amphipod</name>
    <dbReference type="NCBI Taxonomy" id="294128"/>
    <lineage>
        <taxon>Eukaryota</taxon>
        <taxon>Metazoa</taxon>
        <taxon>Ecdysozoa</taxon>
        <taxon>Arthropoda</taxon>
        <taxon>Crustacea</taxon>
        <taxon>Multicrustacea</taxon>
        <taxon>Malacostraca</taxon>
        <taxon>Eumalacostraca</taxon>
        <taxon>Peracarida</taxon>
        <taxon>Amphipoda</taxon>
        <taxon>Senticaudata</taxon>
        <taxon>Talitrida</taxon>
        <taxon>Talitroidea</taxon>
        <taxon>Hyalellidae</taxon>
        <taxon>Hyalella</taxon>
    </lineage>
</organism>
<keyword evidence="4" id="KW-1003">Cell membrane</keyword>
<dbReference type="GO" id="GO:0015276">
    <property type="term" value="F:ligand-gated monoatomic ion channel activity"/>
    <property type="evidence" value="ECO:0007669"/>
    <property type="project" value="InterPro"/>
</dbReference>
<keyword evidence="9" id="KW-0675">Receptor</keyword>
<name>A0A979FIF9_HYAAZ</name>
<comment type="subcellular location">
    <subcellularLocation>
        <location evidence="1">Cell membrane</location>
        <topology evidence="1">Multi-pass membrane protein</topology>
    </subcellularLocation>
</comment>
<dbReference type="InterPro" id="IPR019594">
    <property type="entry name" value="Glu/Gly-bd"/>
</dbReference>
<dbReference type="PANTHER" id="PTHR42643:SF24">
    <property type="entry name" value="IONOTROPIC RECEPTOR 60A"/>
    <property type="match status" value="1"/>
</dbReference>
<comment type="similarity">
    <text evidence="2">Belongs to the glutamate-gated ion channel (TC 1.A.10.1) family.</text>
</comment>
<dbReference type="SMART" id="SM00918">
    <property type="entry name" value="Lig_chan-Glu_bd"/>
    <property type="match status" value="1"/>
</dbReference>
<dbReference type="Gene3D" id="1.10.287.70">
    <property type="match status" value="1"/>
</dbReference>
<evidence type="ECO:0000256" key="2">
    <source>
        <dbReference type="ARBA" id="ARBA00008685"/>
    </source>
</evidence>
<evidence type="ECO:0000256" key="7">
    <source>
        <dbReference type="ARBA" id="ARBA00023065"/>
    </source>
</evidence>
<keyword evidence="6 13" id="KW-1133">Transmembrane helix</keyword>
<evidence type="ECO:0000256" key="5">
    <source>
        <dbReference type="ARBA" id="ARBA00022692"/>
    </source>
</evidence>
<evidence type="ECO:0000256" key="6">
    <source>
        <dbReference type="ARBA" id="ARBA00022989"/>
    </source>
</evidence>
<dbReference type="GO" id="GO:0005886">
    <property type="term" value="C:plasma membrane"/>
    <property type="evidence" value="ECO:0007669"/>
    <property type="project" value="UniProtKB-SubCell"/>
</dbReference>
<proteinExistence type="inferred from homology"/>
<evidence type="ECO:0000256" key="9">
    <source>
        <dbReference type="ARBA" id="ARBA00023170"/>
    </source>
</evidence>
<dbReference type="RefSeq" id="XP_047736741.1">
    <property type="nucleotide sequence ID" value="XM_047880785.1"/>
</dbReference>
<dbReference type="GeneID" id="108670417"/>
<protein>
    <submittedName>
        <fullName evidence="16">Ionotropic receptor 21a-like</fullName>
    </submittedName>
</protein>
<evidence type="ECO:0000313" key="16">
    <source>
        <dbReference type="RefSeq" id="XP_047736741.1"/>
    </source>
</evidence>
<dbReference type="SUPFAM" id="SSF53850">
    <property type="entry name" value="Periplasmic binding protein-like II"/>
    <property type="match status" value="1"/>
</dbReference>
<dbReference type="Proteomes" id="UP000694843">
    <property type="component" value="Unplaced"/>
</dbReference>
<evidence type="ECO:0000256" key="10">
    <source>
        <dbReference type="ARBA" id="ARBA00023180"/>
    </source>
</evidence>
<dbReference type="InterPro" id="IPR001320">
    <property type="entry name" value="Iontro_rcpt_C"/>
</dbReference>
<keyword evidence="8 13" id="KW-0472">Membrane</keyword>
<feature type="transmembrane region" description="Helical" evidence="13">
    <location>
        <begin position="167"/>
        <end position="186"/>
    </location>
</feature>
<evidence type="ECO:0000256" key="12">
    <source>
        <dbReference type="ARBA" id="ARBA00023303"/>
    </source>
</evidence>